<name>A0A6A6GDL6_9PEZI</name>
<sequence>MAGPSVAPVLSTPDAHILEEATPVASHVAFPSLSEDEILDVYEIERTAVEILAGHWQRIALQFPDDMLRDGPKVFELLQQRLSKAATSLNGMSNETADAILDVTSQLGSASLGSSARSAVRSFKLTILADTSYGACCVDEIAAEHVDAEVVVHYGRTCLSPTARLPVIYVYTVKPLDVELAVESLRRVHQRSDEKIILLADIPYQGHVDAIASKLKVVGYSNLFAPSIIHDPSSLIPNRTIPPDAQDDPEALKSYSIFHLSEPPASLLLNLSSRVQSIHIFPTDRAAATSVEAFQASTAMALRRRYALVTKLSTVPIFGILINTLSVKDYMNALQHVKDLITKAGKKYYTFVVGKVNAAKVANFSEVGGWVVIGCWESSLIESKDFWKPIITPFELRMALTDEKDRIWTGEWNSNFQAFLDQEESAREPTEIGIEGQSTADGDVQEESDDESEPPVFDLRTGRYVSQSRPMASSSRTQQRNGNTKQSTSLVKRAGQELAHIGGELSPAAEFLRSQRTWQGLGSDREIQYQYDGDGQVLGAQMEQGRSGIAKGYAVGEDASKT</sequence>
<evidence type="ECO:0000256" key="8">
    <source>
        <dbReference type="SAM" id="MobiDB-lite"/>
    </source>
</evidence>
<comment type="subcellular location">
    <subcellularLocation>
        <location evidence="7">Cytoplasm</location>
    </subcellularLocation>
</comment>
<accession>A0A6A6GDL6</accession>
<reference evidence="10" key="1">
    <citation type="journal article" date="2020" name="Stud. Mycol.">
        <title>101 Dothideomycetes genomes: A test case for predicting lifestyles and emergence of pathogens.</title>
        <authorList>
            <person name="Haridas S."/>
            <person name="Albert R."/>
            <person name="Binder M."/>
            <person name="Bloem J."/>
            <person name="LaButti K."/>
            <person name="Salamov A."/>
            <person name="Andreopoulos B."/>
            <person name="Baker S."/>
            <person name="Barry K."/>
            <person name="Bills G."/>
            <person name="Bluhm B."/>
            <person name="Cannon C."/>
            <person name="Castanera R."/>
            <person name="Culley D."/>
            <person name="Daum C."/>
            <person name="Ezra D."/>
            <person name="Gonzalez J."/>
            <person name="Henrissat B."/>
            <person name="Kuo A."/>
            <person name="Liang C."/>
            <person name="Lipzen A."/>
            <person name="Lutzoni F."/>
            <person name="Magnuson J."/>
            <person name="Mondo S."/>
            <person name="Nolan M."/>
            <person name="Ohm R."/>
            <person name="Pangilinan J."/>
            <person name="Park H.-J."/>
            <person name="Ramirez L."/>
            <person name="Alfaro M."/>
            <person name="Sun H."/>
            <person name="Tritt A."/>
            <person name="Yoshinaga Y."/>
            <person name="Zwiers L.-H."/>
            <person name="Turgeon B."/>
            <person name="Goodwin S."/>
            <person name="Spatafora J."/>
            <person name="Crous P."/>
            <person name="Grigoriev I."/>
        </authorList>
    </citation>
    <scope>NUCLEOTIDE SEQUENCE [LARGE SCALE GENOMIC DNA]</scope>
    <source>
        <strain evidence="10">CECT 20119</strain>
    </source>
</reference>
<dbReference type="GO" id="GO:0090560">
    <property type="term" value="F:2-(3-amino-3-carboxypropyl)histidine synthase activity"/>
    <property type="evidence" value="ECO:0007669"/>
    <property type="project" value="InterPro"/>
</dbReference>
<dbReference type="SFLD" id="SFLDS00032">
    <property type="entry name" value="Radical_SAM_3-amino-3-carboxyp"/>
    <property type="match status" value="1"/>
</dbReference>
<dbReference type="PANTHER" id="PTHR10762:SF2">
    <property type="entry name" value="2-(3-AMINO-3-CARBOXYPROPYL)HISTIDINE SYNTHASE SUBUNIT 2"/>
    <property type="match status" value="1"/>
</dbReference>
<proteinExistence type="inferred from homology"/>
<dbReference type="InterPro" id="IPR042263">
    <property type="entry name" value="DPH1/DPH2_1"/>
</dbReference>
<dbReference type="Pfam" id="PF01866">
    <property type="entry name" value="Diphthamide_syn"/>
    <property type="match status" value="1"/>
</dbReference>
<dbReference type="GO" id="GO:0046872">
    <property type="term" value="F:metal ion binding"/>
    <property type="evidence" value="ECO:0007669"/>
    <property type="project" value="UniProtKB-KW"/>
</dbReference>
<organism evidence="9 10">
    <name type="scientific">Elsinoe ampelina</name>
    <dbReference type="NCBI Taxonomy" id="302913"/>
    <lineage>
        <taxon>Eukaryota</taxon>
        <taxon>Fungi</taxon>
        <taxon>Dikarya</taxon>
        <taxon>Ascomycota</taxon>
        <taxon>Pezizomycotina</taxon>
        <taxon>Dothideomycetes</taxon>
        <taxon>Dothideomycetidae</taxon>
        <taxon>Myriangiales</taxon>
        <taxon>Elsinoaceae</taxon>
        <taxon>Elsinoe</taxon>
    </lineage>
</organism>
<comment type="function">
    <text evidence="7">Required for the first step of diphthamide biosynthesis, a post-translational modification of histidine which occurs in elongation factor 2. DPH1 and DPH2 transfer a 3-amino-3-carboxypropyl (ACP) group from S-adenosyl-L-methionine (SAM) to a histidine residue, the reaction is assisted by a reduction system comprising DPH3 and a NADH-dependent reductase. Facilitates the reduction of the catalytic iron-sulfur cluster found in the DPH1 subunit.</text>
</comment>
<dbReference type="GO" id="GO:0017183">
    <property type="term" value="P:protein histidyl modification to diphthamide"/>
    <property type="evidence" value="ECO:0007669"/>
    <property type="project" value="UniProtKB-UniPathway"/>
</dbReference>
<evidence type="ECO:0000313" key="10">
    <source>
        <dbReference type="Proteomes" id="UP000799538"/>
    </source>
</evidence>
<protein>
    <recommendedName>
        <fullName evidence="7">2-(3-amino-3-carboxypropyl)histidine synthase subunit 2</fullName>
    </recommendedName>
</protein>
<comment type="pathway">
    <text evidence="2 7">Protein modification; peptidyl-diphthamide biosynthesis.</text>
</comment>
<keyword evidence="7" id="KW-0963">Cytoplasm</keyword>
<keyword evidence="6 7" id="KW-0411">Iron-sulfur</keyword>
<dbReference type="NCBIfam" id="TIGR00272">
    <property type="entry name" value="DPH2"/>
    <property type="match status" value="1"/>
</dbReference>
<dbReference type="GO" id="GO:0005737">
    <property type="term" value="C:cytoplasm"/>
    <property type="evidence" value="ECO:0007669"/>
    <property type="project" value="UniProtKB-SubCell"/>
</dbReference>
<dbReference type="InterPro" id="IPR042265">
    <property type="entry name" value="DPH1/DPH2_3"/>
</dbReference>
<feature type="compositionally biased region" description="Polar residues" evidence="8">
    <location>
        <begin position="464"/>
        <end position="489"/>
    </location>
</feature>
<dbReference type="AlphaFoldDB" id="A0A6A6GDL6"/>
<dbReference type="Gene3D" id="3.40.50.11860">
    <property type="entry name" value="Diphthamide synthesis DPH1/DPH2 domain 3"/>
    <property type="match status" value="1"/>
</dbReference>
<dbReference type="Gene3D" id="3.40.50.11840">
    <property type="entry name" value="Diphthamide synthesis DPH1/DPH2 domain 1"/>
    <property type="match status" value="1"/>
</dbReference>
<dbReference type="InterPro" id="IPR010014">
    <property type="entry name" value="DHP2"/>
</dbReference>
<evidence type="ECO:0000256" key="3">
    <source>
        <dbReference type="ARBA" id="ARBA00006179"/>
    </source>
</evidence>
<comment type="similarity">
    <text evidence="3 7">Belongs to the DPH1/DPH2 family. DPH2 subfamily.</text>
</comment>
<comment type="cofactor">
    <cofactor evidence="1">
        <name>[4Fe-4S] cluster</name>
        <dbReference type="ChEBI" id="CHEBI:49883"/>
    </cofactor>
</comment>
<keyword evidence="4 7" id="KW-0479">Metal-binding</keyword>
<evidence type="ECO:0000256" key="2">
    <source>
        <dbReference type="ARBA" id="ARBA00005156"/>
    </source>
</evidence>
<dbReference type="OrthoDB" id="449241at2759"/>
<dbReference type="SFLD" id="SFLDG01121">
    <property type="entry name" value="Diphthamide_biosynthesis"/>
    <property type="match status" value="1"/>
</dbReference>
<dbReference type="UniPathway" id="UPA00559"/>
<dbReference type="GO" id="GO:0051536">
    <property type="term" value="F:iron-sulfur cluster binding"/>
    <property type="evidence" value="ECO:0007669"/>
    <property type="project" value="UniProtKB-KW"/>
</dbReference>
<evidence type="ECO:0000256" key="4">
    <source>
        <dbReference type="ARBA" id="ARBA00022723"/>
    </source>
</evidence>
<dbReference type="SFLD" id="SFLDF00408">
    <property type="entry name" value="Diphthamide_biosynthesis_famil"/>
    <property type="match status" value="1"/>
</dbReference>
<keyword evidence="5 7" id="KW-0408">Iron</keyword>
<feature type="region of interest" description="Disordered" evidence="8">
    <location>
        <begin position="427"/>
        <end position="489"/>
    </location>
</feature>
<evidence type="ECO:0000256" key="6">
    <source>
        <dbReference type="ARBA" id="ARBA00023014"/>
    </source>
</evidence>
<dbReference type="InterPro" id="IPR016435">
    <property type="entry name" value="DPH1/DPH2"/>
</dbReference>
<feature type="compositionally biased region" description="Acidic residues" evidence="8">
    <location>
        <begin position="443"/>
        <end position="453"/>
    </location>
</feature>
<dbReference type="EMBL" id="ML992506">
    <property type="protein sequence ID" value="KAF2223815.1"/>
    <property type="molecule type" value="Genomic_DNA"/>
</dbReference>
<keyword evidence="10" id="KW-1185">Reference proteome</keyword>
<evidence type="ECO:0000256" key="5">
    <source>
        <dbReference type="ARBA" id="ARBA00023004"/>
    </source>
</evidence>
<dbReference type="FunFam" id="3.40.50.11860:FF:000001">
    <property type="entry name" value="2-(3-amino-3-carboxypropyl)histidine synthase subunit 2"/>
    <property type="match status" value="1"/>
</dbReference>
<evidence type="ECO:0000256" key="1">
    <source>
        <dbReference type="ARBA" id="ARBA00001966"/>
    </source>
</evidence>
<evidence type="ECO:0000256" key="7">
    <source>
        <dbReference type="RuleBase" id="RU364133"/>
    </source>
</evidence>
<evidence type="ECO:0000313" key="9">
    <source>
        <dbReference type="EMBL" id="KAF2223815.1"/>
    </source>
</evidence>
<dbReference type="PANTHER" id="PTHR10762">
    <property type="entry name" value="DIPHTHAMIDE BIOSYNTHESIS PROTEIN"/>
    <property type="match status" value="1"/>
</dbReference>
<dbReference type="NCBIfam" id="TIGR00322">
    <property type="entry name" value="diphth2_R"/>
    <property type="match status" value="1"/>
</dbReference>
<dbReference type="Proteomes" id="UP000799538">
    <property type="component" value="Unassembled WGS sequence"/>
</dbReference>
<gene>
    <name evidence="9" type="ORF">BDZ85DRAFT_262214</name>
</gene>